<name>A0A0H2S7H3_9AGAM</name>
<dbReference type="InParanoid" id="A0A0H2S7H3"/>
<gene>
    <name evidence="6" type="ORF">SCHPADRAFT_162011</name>
</gene>
<dbReference type="AlphaFoldDB" id="A0A0H2S7H3"/>
<feature type="domain" description="MYND-type" evidence="5">
    <location>
        <begin position="483"/>
        <end position="529"/>
    </location>
</feature>
<dbReference type="GO" id="GO:0008270">
    <property type="term" value="F:zinc ion binding"/>
    <property type="evidence" value="ECO:0007669"/>
    <property type="project" value="UniProtKB-KW"/>
</dbReference>
<protein>
    <recommendedName>
        <fullName evidence="5">MYND-type domain-containing protein</fullName>
    </recommendedName>
</protein>
<dbReference type="InterPro" id="IPR002893">
    <property type="entry name" value="Znf_MYND"/>
</dbReference>
<evidence type="ECO:0000256" key="2">
    <source>
        <dbReference type="ARBA" id="ARBA00022771"/>
    </source>
</evidence>
<keyword evidence="2 4" id="KW-0863">Zinc-finger</keyword>
<proteinExistence type="predicted"/>
<evidence type="ECO:0000259" key="5">
    <source>
        <dbReference type="PROSITE" id="PS50865"/>
    </source>
</evidence>
<dbReference type="SUPFAM" id="SSF144232">
    <property type="entry name" value="HIT/MYND zinc finger-like"/>
    <property type="match status" value="1"/>
</dbReference>
<dbReference type="Proteomes" id="UP000053477">
    <property type="component" value="Unassembled WGS sequence"/>
</dbReference>
<dbReference type="OrthoDB" id="3202243at2759"/>
<dbReference type="EMBL" id="KQ085903">
    <property type="protein sequence ID" value="KLO17608.1"/>
    <property type="molecule type" value="Genomic_DNA"/>
</dbReference>
<evidence type="ECO:0000313" key="7">
    <source>
        <dbReference type="Proteomes" id="UP000053477"/>
    </source>
</evidence>
<dbReference type="STRING" id="27342.A0A0H2S7H3"/>
<dbReference type="Pfam" id="PF01753">
    <property type="entry name" value="zf-MYND"/>
    <property type="match status" value="1"/>
</dbReference>
<evidence type="ECO:0000313" key="6">
    <source>
        <dbReference type="EMBL" id="KLO17608.1"/>
    </source>
</evidence>
<reference evidence="6 7" key="1">
    <citation type="submission" date="2015-04" db="EMBL/GenBank/DDBJ databases">
        <title>Complete genome sequence of Schizopora paradoxa KUC8140, a cosmopolitan wood degrader in East Asia.</title>
        <authorList>
            <consortium name="DOE Joint Genome Institute"/>
            <person name="Min B."/>
            <person name="Park H."/>
            <person name="Jang Y."/>
            <person name="Kim J.-J."/>
            <person name="Kim K.H."/>
            <person name="Pangilinan J."/>
            <person name="Lipzen A."/>
            <person name="Riley R."/>
            <person name="Grigoriev I.V."/>
            <person name="Spatafora J.W."/>
            <person name="Choi I.-G."/>
        </authorList>
    </citation>
    <scope>NUCLEOTIDE SEQUENCE [LARGE SCALE GENOMIC DNA]</scope>
    <source>
        <strain evidence="6 7">KUC8140</strain>
    </source>
</reference>
<keyword evidence="1" id="KW-0479">Metal-binding</keyword>
<dbReference type="PROSITE" id="PS50865">
    <property type="entry name" value="ZF_MYND_2"/>
    <property type="match status" value="1"/>
</dbReference>
<evidence type="ECO:0000256" key="3">
    <source>
        <dbReference type="ARBA" id="ARBA00022833"/>
    </source>
</evidence>
<sequence>MFSLKNPSFPRPSEKVSLVSSFNILTSNVHHLQPSSVRIHRSYYEMKQDALENDQPWSLEIAKKHIAAARGGSTKKLKFLATNFLQVPSEALVEAADLFLPAFVVPDGFDPLEPLPSSLKPRYRLVEICLHGLVSFGVRLRDNFSFKKKFASSWPNILKWAHYYFIDNCTGSPSVTKIREGELHALGQLSKLFVVFSSLEKGYSNPNERVATFALLTKVWLKMVPNTELDAITPRDEIMGQMCSALASAVSSPSWSLSSAVEVLLREAGNQASVVAKVALTALRDAPNFQTDADSMKLIDKSVLAVCYLLSLDVREGHSSIVLQAFVDQRVVKIITRTFWHFSTRTLSTLDNPLSIPYTCINIIKAFLDSRLAFVLAPQILRYGFLEGLADHVGYFYPVGKAYPRLVLQNIIGVLLPALLVFYPVISSAIQATNTLIVTEKIKKISTGIASTEWAFFFDTLLERATVKAHYDLYLKTDSHLYCHNCGLSSNQVGQKVLACSGCKMALYCSSNCQKEAWNSASHNHKLECGTLGEISMGSAFIRHSFFRSSLRTT</sequence>
<evidence type="ECO:0000256" key="4">
    <source>
        <dbReference type="PROSITE-ProRule" id="PRU00134"/>
    </source>
</evidence>
<organism evidence="6 7">
    <name type="scientific">Schizopora paradoxa</name>
    <dbReference type="NCBI Taxonomy" id="27342"/>
    <lineage>
        <taxon>Eukaryota</taxon>
        <taxon>Fungi</taxon>
        <taxon>Dikarya</taxon>
        <taxon>Basidiomycota</taxon>
        <taxon>Agaricomycotina</taxon>
        <taxon>Agaricomycetes</taxon>
        <taxon>Hymenochaetales</taxon>
        <taxon>Schizoporaceae</taxon>
        <taxon>Schizopora</taxon>
    </lineage>
</organism>
<dbReference type="Gene3D" id="6.10.140.2220">
    <property type="match status" value="1"/>
</dbReference>
<keyword evidence="3" id="KW-0862">Zinc</keyword>
<keyword evidence="7" id="KW-1185">Reference proteome</keyword>
<evidence type="ECO:0000256" key="1">
    <source>
        <dbReference type="ARBA" id="ARBA00022723"/>
    </source>
</evidence>
<accession>A0A0H2S7H3</accession>